<comment type="caution">
    <text evidence="1">The sequence shown here is derived from an EMBL/GenBank/DDBJ whole genome shotgun (WGS) entry which is preliminary data.</text>
</comment>
<protein>
    <submittedName>
        <fullName evidence="1">Uncharacterized protein</fullName>
    </submittedName>
</protein>
<gene>
    <name evidence="1" type="ORF">LEA_02048</name>
</gene>
<reference evidence="1" key="1">
    <citation type="journal article" date="2013" name="Environ. Microbiol.">
        <title>Microbiota from the distal guts of lean and obese adolescents exhibit partial functional redundancy besides clear differences in community structure.</title>
        <authorList>
            <person name="Ferrer M."/>
            <person name="Ruiz A."/>
            <person name="Lanza F."/>
            <person name="Haange S.B."/>
            <person name="Oberbach A."/>
            <person name="Till H."/>
            <person name="Bargiela R."/>
            <person name="Campoy C."/>
            <person name="Segura M.T."/>
            <person name="Richter M."/>
            <person name="von Bergen M."/>
            <person name="Seifert J."/>
            <person name="Suarez A."/>
        </authorList>
    </citation>
    <scope>NUCLEOTIDE SEQUENCE</scope>
</reference>
<evidence type="ECO:0000313" key="1">
    <source>
        <dbReference type="EMBL" id="EKC79810.1"/>
    </source>
</evidence>
<dbReference type="AlphaFoldDB" id="K1UNQ8"/>
<name>K1UNQ8_9ZZZZ</name>
<accession>K1UNQ8</accession>
<sequence>MNKALQFDELNVLSENRRSEPYEEYFDKMSISDKQKRLRIAFSEQMEEVILFLFITDRNNG</sequence>
<dbReference type="EMBL" id="AJWY01001420">
    <property type="protein sequence ID" value="EKC79810.1"/>
    <property type="molecule type" value="Genomic_DNA"/>
</dbReference>
<proteinExistence type="predicted"/>
<organism evidence="1">
    <name type="scientific">human gut metagenome</name>
    <dbReference type="NCBI Taxonomy" id="408170"/>
    <lineage>
        <taxon>unclassified sequences</taxon>
        <taxon>metagenomes</taxon>
        <taxon>organismal metagenomes</taxon>
    </lineage>
</organism>